<evidence type="ECO:0000313" key="2">
    <source>
        <dbReference type="Proteomes" id="UP000507470"/>
    </source>
</evidence>
<dbReference type="AlphaFoldDB" id="A0A6J8EJV8"/>
<sequence>MLLTGIKNKCCSRRRKSEHKNGERQYPAEESVEMNRYEYIDEENITDQNPSIFPPSLPVLKKHVQHQFSDASDNDYTNSKNGQHGIRIEDEGYLNPYQPIQEANIYKHEYKAICSAITKIKETDEYLHQYNSLLKHGMSEGHEYRNLRNQNIKSKLKSSENDEFQSFV</sequence>
<dbReference type="EMBL" id="CACVKT020009204">
    <property type="protein sequence ID" value="CAC5420939.1"/>
    <property type="molecule type" value="Genomic_DNA"/>
</dbReference>
<reference evidence="1 2" key="1">
    <citation type="submission" date="2020-06" db="EMBL/GenBank/DDBJ databases">
        <authorList>
            <person name="Li R."/>
            <person name="Bekaert M."/>
        </authorList>
    </citation>
    <scope>NUCLEOTIDE SEQUENCE [LARGE SCALE GENOMIC DNA]</scope>
    <source>
        <strain evidence="2">wild</strain>
    </source>
</reference>
<evidence type="ECO:0000313" key="1">
    <source>
        <dbReference type="EMBL" id="CAC5420939.1"/>
    </source>
</evidence>
<protein>
    <submittedName>
        <fullName evidence="1">Uncharacterized protein</fullName>
    </submittedName>
</protein>
<keyword evidence="2" id="KW-1185">Reference proteome</keyword>
<name>A0A6J8EJV8_MYTCO</name>
<dbReference type="Proteomes" id="UP000507470">
    <property type="component" value="Unassembled WGS sequence"/>
</dbReference>
<organism evidence="1 2">
    <name type="scientific">Mytilus coruscus</name>
    <name type="common">Sea mussel</name>
    <dbReference type="NCBI Taxonomy" id="42192"/>
    <lineage>
        <taxon>Eukaryota</taxon>
        <taxon>Metazoa</taxon>
        <taxon>Spiralia</taxon>
        <taxon>Lophotrochozoa</taxon>
        <taxon>Mollusca</taxon>
        <taxon>Bivalvia</taxon>
        <taxon>Autobranchia</taxon>
        <taxon>Pteriomorphia</taxon>
        <taxon>Mytilida</taxon>
        <taxon>Mytiloidea</taxon>
        <taxon>Mytilidae</taxon>
        <taxon>Mytilinae</taxon>
        <taxon>Mytilus</taxon>
    </lineage>
</organism>
<gene>
    <name evidence="1" type="ORF">MCOR_53117</name>
</gene>
<proteinExistence type="predicted"/>
<accession>A0A6J8EJV8</accession>